<accession>A0A918FC62</accession>
<evidence type="ECO:0000313" key="5">
    <source>
        <dbReference type="Proteomes" id="UP000658320"/>
    </source>
</evidence>
<organism evidence="4 5">
    <name type="scientific">Streptomyces aurantiogriseus</name>
    <dbReference type="NCBI Taxonomy" id="66870"/>
    <lineage>
        <taxon>Bacteria</taxon>
        <taxon>Bacillati</taxon>
        <taxon>Actinomycetota</taxon>
        <taxon>Actinomycetes</taxon>
        <taxon>Kitasatosporales</taxon>
        <taxon>Streptomycetaceae</taxon>
        <taxon>Streptomyces</taxon>
    </lineage>
</organism>
<proteinExistence type="predicted"/>
<dbReference type="Pfam" id="PF00561">
    <property type="entry name" value="Abhydrolase_1"/>
    <property type="match status" value="1"/>
</dbReference>
<feature type="region of interest" description="Disordered" evidence="2">
    <location>
        <begin position="1"/>
        <end position="22"/>
    </location>
</feature>
<dbReference type="EMBL" id="BMSX01000011">
    <property type="protein sequence ID" value="GGR26108.1"/>
    <property type="molecule type" value="Genomic_DNA"/>
</dbReference>
<protein>
    <submittedName>
        <fullName evidence="4">Hydrolase</fullName>
    </submittedName>
</protein>
<dbReference type="GO" id="GO:0016787">
    <property type="term" value="F:hydrolase activity"/>
    <property type="evidence" value="ECO:0007669"/>
    <property type="project" value="UniProtKB-KW"/>
</dbReference>
<dbReference type="PANTHER" id="PTHR43798">
    <property type="entry name" value="MONOACYLGLYCEROL LIPASE"/>
    <property type="match status" value="1"/>
</dbReference>
<sequence length="288" mass="30960">MNGPGEHAQTLSSPTSDGSLAYREHGAGPALVLLHGGFLDHRMWDDQIQAFASHHRVIAPDARGHGASSNASRPFRPADDVAALLHHLDAAPAVLVGVSMGGGTAIDTALEHPELVRAVVVTGVGTSEPSWEDPWVLDVLAEEQRTLATGDIEAWLNAFLRYAAGPHRPLDDVDQNVVRRLRAMALRTISKHTAGEPDHLVPVKDTWKRAAHIDVPVLAINGGIDSADHIGMAERLVRTVPDGRATTVENTAHYPNMEDPAGYNTLLARFLQTLPGREASPHRAARQS</sequence>
<evidence type="ECO:0000313" key="4">
    <source>
        <dbReference type="EMBL" id="GGR26108.1"/>
    </source>
</evidence>
<evidence type="ECO:0000256" key="2">
    <source>
        <dbReference type="SAM" id="MobiDB-lite"/>
    </source>
</evidence>
<dbReference type="InterPro" id="IPR000639">
    <property type="entry name" value="Epox_hydrolase-like"/>
</dbReference>
<dbReference type="InterPro" id="IPR050266">
    <property type="entry name" value="AB_hydrolase_sf"/>
</dbReference>
<keyword evidence="5" id="KW-1185">Reference proteome</keyword>
<dbReference type="RefSeq" id="WP_189939735.1">
    <property type="nucleotide sequence ID" value="NZ_BMSX01000011.1"/>
</dbReference>
<dbReference type="PANTHER" id="PTHR43798:SF31">
    <property type="entry name" value="AB HYDROLASE SUPERFAMILY PROTEIN YCLE"/>
    <property type="match status" value="1"/>
</dbReference>
<dbReference type="AlphaFoldDB" id="A0A918FC62"/>
<dbReference type="InterPro" id="IPR000073">
    <property type="entry name" value="AB_hydrolase_1"/>
</dbReference>
<dbReference type="InterPro" id="IPR029058">
    <property type="entry name" value="AB_hydrolase_fold"/>
</dbReference>
<feature type="domain" description="AB hydrolase-1" evidence="3">
    <location>
        <begin position="29"/>
        <end position="260"/>
    </location>
</feature>
<reference evidence="4" key="2">
    <citation type="submission" date="2020-09" db="EMBL/GenBank/DDBJ databases">
        <authorList>
            <person name="Sun Q."/>
            <person name="Ohkuma M."/>
        </authorList>
    </citation>
    <scope>NUCLEOTIDE SEQUENCE</scope>
    <source>
        <strain evidence="4">JCM 4346</strain>
    </source>
</reference>
<reference evidence="4" key="1">
    <citation type="journal article" date="2014" name="Int. J. Syst. Evol. Microbiol.">
        <title>Complete genome sequence of Corynebacterium casei LMG S-19264T (=DSM 44701T), isolated from a smear-ripened cheese.</title>
        <authorList>
            <consortium name="US DOE Joint Genome Institute (JGI-PGF)"/>
            <person name="Walter F."/>
            <person name="Albersmeier A."/>
            <person name="Kalinowski J."/>
            <person name="Ruckert C."/>
        </authorList>
    </citation>
    <scope>NUCLEOTIDE SEQUENCE</scope>
    <source>
        <strain evidence="4">JCM 4346</strain>
    </source>
</reference>
<evidence type="ECO:0000256" key="1">
    <source>
        <dbReference type="ARBA" id="ARBA00022801"/>
    </source>
</evidence>
<keyword evidence="1 4" id="KW-0378">Hydrolase</keyword>
<dbReference type="GO" id="GO:0016020">
    <property type="term" value="C:membrane"/>
    <property type="evidence" value="ECO:0007669"/>
    <property type="project" value="TreeGrafter"/>
</dbReference>
<comment type="caution">
    <text evidence="4">The sequence shown here is derived from an EMBL/GenBank/DDBJ whole genome shotgun (WGS) entry which is preliminary data.</text>
</comment>
<dbReference type="Proteomes" id="UP000658320">
    <property type="component" value="Unassembled WGS sequence"/>
</dbReference>
<dbReference type="PRINTS" id="PR00111">
    <property type="entry name" value="ABHYDROLASE"/>
</dbReference>
<dbReference type="Gene3D" id="3.40.50.1820">
    <property type="entry name" value="alpha/beta hydrolase"/>
    <property type="match status" value="1"/>
</dbReference>
<feature type="compositionally biased region" description="Polar residues" evidence="2">
    <location>
        <begin position="9"/>
        <end position="18"/>
    </location>
</feature>
<name>A0A918FC62_9ACTN</name>
<dbReference type="PRINTS" id="PR00412">
    <property type="entry name" value="EPOXHYDRLASE"/>
</dbReference>
<dbReference type="SUPFAM" id="SSF53474">
    <property type="entry name" value="alpha/beta-Hydrolases"/>
    <property type="match status" value="1"/>
</dbReference>
<evidence type="ECO:0000259" key="3">
    <source>
        <dbReference type="Pfam" id="PF00561"/>
    </source>
</evidence>
<gene>
    <name evidence="4" type="ORF">GCM10010251_47840</name>
</gene>